<dbReference type="Proteomes" id="UP001234581">
    <property type="component" value="Unassembled WGS sequence"/>
</dbReference>
<accession>A0AAD7V7N0</accession>
<feature type="compositionally biased region" description="Polar residues" evidence="1">
    <location>
        <begin position="131"/>
        <end position="143"/>
    </location>
</feature>
<feature type="region of interest" description="Disordered" evidence="1">
    <location>
        <begin position="131"/>
        <end position="162"/>
    </location>
</feature>
<dbReference type="EMBL" id="JARTCD010000018">
    <property type="protein sequence ID" value="KAJ8659417.1"/>
    <property type="molecule type" value="Genomic_DNA"/>
</dbReference>
<gene>
    <name evidence="3" type="ORF">O0I10_004780</name>
</gene>
<dbReference type="AlphaFoldDB" id="A0AAD7V7N0"/>
<evidence type="ECO:0000313" key="3">
    <source>
        <dbReference type="EMBL" id="KAJ8659417.1"/>
    </source>
</evidence>
<name>A0AAD7V7N0_9FUNG</name>
<feature type="transmembrane region" description="Helical" evidence="2">
    <location>
        <begin position="42"/>
        <end position="65"/>
    </location>
</feature>
<keyword evidence="4" id="KW-1185">Reference proteome</keyword>
<comment type="caution">
    <text evidence="3">The sequence shown here is derived from an EMBL/GenBank/DDBJ whole genome shotgun (WGS) entry which is preliminary data.</text>
</comment>
<protein>
    <submittedName>
        <fullName evidence="3">Uncharacterized protein</fullName>
    </submittedName>
</protein>
<keyword evidence="2" id="KW-0812">Transmembrane</keyword>
<evidence type="ECO:0000313" key="4">
    <source>
        <dbReference type="Proteomes" id="UP001234581"/>
    </source>
</evidence>
<feature type="region of interest" description="Disordered" evidence="1">
    <location>
        <begin position="80"/>
        <end position="101"/>
    </location>
</feature>
<reference evidence="3 4" key="1">
    <citation type="submission" date="2023-03" db="EMBL/GenBank/DDBJ databases">
        <title>Genome sequence of Lichtheimia ornata CBS 291.66.</title>
        <authorList>
            <person name="Mohabir J.T."/>
            <person name="Shea T.P."/>
            <person name="Kurbessoian T."/>
            <person name="Berby B."/>
            <person name="Fontaine J."/>
            <person name="Livny J."/>
            <person name="Gnirke A."/>
            <person name="Stajich J.E."/>
            <person name="Cuomo C.A."/>
        </authorList>
    </citation>
    <scope>NUCLEOTIDE SEQUENCE [LARGE SCALE GENOMIC DNA]</scope>
    <source>
        <strain evidence="3">CBS 291.66</strain>
    </source>
</reference>
<proteinExistence type="predicted"/>
<keyword evidence="2" id="KW-1133">Transmembrane helix</keyword>
<evidence type="ECO:0000256" key="1">
    <source>
        <dbReference type="SAM" id="MobiDB-lite"/>
    </source>
</evidence>
<organism evidence="3 4">
    <name type="scientific">Lichtheimia ornata</name>
    <dbReference type="NCBI Taxonomy" id="688661"/>
    <lineage>
        <taxon>Eukaryota</taxon>
        <taxon>Fungi</taxon>
        <taxon>Fungi incertae sedis</taxon>
        <taxon>Mucoromycota</taxon>
        <taxon>Mucoromycotina</taxon>
        <taxon>Mucoromycetes</taxon>
        <taxon>Mucorales</taxon>
        <taxon>Lichtheimiaceae</taxon>
        <taxon>Lichtheimia</taxon>
    </lineage>
</organism>
<keyword evidence="2" id="KW-0472">Membrane</keyword>
<dbReference type="GeneID" id="83212193"/>
<evidence type="ECO:0000256" key="2">
    <source>
        <dbReference type="SAM" id="Phobius"/>
    </source>
</evidence>
<dbReference type="RefSeq" id="XP_058344330.1">
    <property type="nucleotide sequence ID" value="XM_058484831.1"/>
</dbReference>
<sequence length="162" mass="17976">MFIQSFTYHSFINTPDSCDSYTSNNYNRSASVHVATFNQHRFAIIIFSHTGCSLSISIAIIYQLSASPFIFQNRKKSPISATNTAEDQQQDIVSHQQPSTCSPDVIVQQPTCQQPAFLTASRGFMRNSLETVTEAGSSPSPSATEEEQYEETVPPTLVRSQQ</sequence>